<dbReference type="PANTHER" id="PTHR39186:SF1">
    <property type="entry name" value="DUF2071 DOMAIN-CONTAINING PROTEIN"/>
    <property type="match status" value="1"/>
</dbReference>
<proteinExistence type="predicted"/>
<dbReference type="PANTHER" id="PTHR39186">
    <property type="entry name" value="DUF2071 FAMILY PROTEIN"/>
    <property type="match status" value="1"/>
</dbReference>
<dbReference type="Gene3D" id="2.40.400.10">
    <property type="entry name" value="Acetoacetate decarboxylase-like"/>
    <property type="match status" value="1"/>
</dbReference>
<evidence type="ECO:0000313" key="2">
    <source>
        <dbReference type="EMBL" id="PZA22344.1"/>
    </source>
</evidence>
<dbReference type="SUPFAM" id="SSF160104">
    <property type="entry name" value="Acetoacetate decarboxylase-like"/>
    <property type="match status" value="1"/>
</dbReference>
<dbReference type="Pfam" id="PF09844">
    <property type="entry name" value="DUF2071"/>
    <property type="match status" value="1"/>
</dbReference>
<organism evidence="2 3">
    <name type="scientific">Modestobacter versicolor</name>
    <dbReference type="NCBI Taxonomy" id="429133"/>
    <lineage>
        <taxon>Bacteria</taxon>
        <taxon>Bacillati</taxon>
        <taxon>Actinomycetota</taxon>
        <taxon>Actinomycetes</taxon>
        <taxon>Geodermatophilales</taxon>
        <taxon>Geodermatophilaceae</taxon>
        <taxon>Modestobacter</taxon>
    </lineage>
</organism>
<accession>A0A323VBY1</accession>
<dbReference type="Proteomes" id="UP000247602">
    <property type="component" value="Unassembled WGS sequence"/>
</dbReference>
<dbReference type="RefSeq" id="WP_110551331.1">
    <property type="nucleotide sequence ID" value="NZ_JACIBU010000002.1"/>
</dbReference>
<sequence>MPAPEPVSPLSPRPVRRTVFTQGWREATFLHWAVDPALVAPLLPAGARPDELDGATYVGLIPFRMRRIGLLGAPGLPYLGSFAETNVRLYSVDDEGRRGVVFRSLEADRLLPVLAARWVAHLPYLWSRMRIERDGDRITYRASRRWPGPRGAGGTITVRVGERLAEPGPLPLFLTSRWGLHQTAFGKLAYWPNEHPEWPLHSAELLALDDDLVAHAGLPSVGGAPDSVLFSPGVDVRFGPRLAAPGRIAGTTDDVRSTD</sequence>
<evidence type="ECO:0000313" key="4">
    <source>
        <dbReference type="Proteomes" id="UP000580718"/>
    </source>
</evidence>
<dbReference type="AlphaFoldDB" id="A0A323VBY1"/>
<comment type="caution">
    <text evidence="2">The sequence shown here is derived from an EMBL/GenBank/DDBJ whole genome shotgun (WGS) entry which is preliminary data.</text>
</comment>
<evidence type="ECO:0000313" key="3">
    <source>
        <dbReference type="Proteomes" id="UP000247602"/>
    </source>
</evidence>
<gene>
    <name evidence="2" type="ORF">DMO24_05475</name>
    <name evidence="1" type="ORF">FHX36_004322</name>
</gene>
<reference evidence="2 3" key="1">
    <citation type="submission" date="2018-06" db="EMBL/GenBank/DDBJ databases">
        <title>Draft genome sequence of Modestobacter versicolor CP153-2.</title>
        <authorList>
            <person name="Gundlapally S.R."/>
        </authorList>
    </citation>
    <scope>NUCLEOTIDE SEQUENCE [LARGE SCALE GENOMIC DNA]</scope>
    <source>
        <strain evidence="2 3">CP153-2</strain>
    </source>
</reference>
<dbReference type="InterPro" id="IPR018644">
    <property type="entry name" value="DUF2071"/>
</dbReference>
<dbReference type="EMBL" id="QKNV01000036">
    <property type="protein sequence ID" value="PZA22344.1"/>
    <property type="molecule type" value="Genomic_DNA"/>
</dbReference>
<dbReference type="Proteomes" id="UP000580718">
    <property type="component" value="Unassembled WGS sequence"/>
</dbReference>
<protein>
    <submittedName>
        <fullName evidence="2">DUF2071 domain-containing protein</fullName>
    </submittedName>
</protein>
<dbReference type="OrthoDB" id="150993at2"/>
<evidence type="ECO:0000313" key="1">
    <source>
        <dbReference type="EMBL" id="MBB3678533.1"/>
    </source>
</evidence>
<dbReference type="InterPro" id="IPR023375">
    <property type="entry name" value="ADC_dom_sf"/>
</dbReference>
<keyword evidence="3" id="KW-1185">Reference proteome</keyword>
<name>A0A323VBY1_9ACTN</name>
<dbReference type="EMBL" id="JACIBU010000002">
    <property type="protein sequence ID" value="MBB3678533.1"/>
    <property type="molecule type" value="Genomic_DNA"/>
</dbReference>
<reference evidence="1 4" key="2">
    <citation type="submission" date="2020-08" db="EMBL/GenBank/DDBJ databases">
        <title>Sequencing the genomes of 1000 actinobacteria strains.</title>
        <authorList>
            <person name="Klenk H.-P."/>
        </authorList>
    </citation>
    <scope>NUCLEOTIDE SEQUENCE [LARGE SCALE GENOMIC DNA]</scope>
    <source>
        <strain evidence="1 4">DSM 16678</strain>
    </source>
</reference>